<dbReference type="Pfam" id="PF00345">
    <property type="entry name" value="PapD_N"/>
    <property type="match status" value="1"/>
</dbReference>
<name>A0A917DDE3_9HYPH</name>
<evidence type="ECO:0000256" key="1">
    <source>
        <dbReference type="SAM" id="SignalP"/>
    </source>
</evidence>
<dbReference type="EMBL" id="BMJJ01000008">
    <property type="protein sequence ID" value="GGD27606.1"/>
    <property type="molecule type" value="Genomic_DNA"/>
</dbReference>
<dbReference type="InterPro" id="IPR008962">
    <property type="entry name" value="PapD-like_sf"/>
</dbReference>
<keyword evidence="1" id="KW-0732">Signal</keyword>
<dbReference type="InterPro" id="IPR013783">
    <property type="entry name" value="Ig-like_fold"/>
</dbReference>
<evidence type="ECO:0000259" key="2">
    <source>
        <dbReference type="Pfam" id="PF00345"/>
    </source>
</evidence>
<evidence type="ECO:0000313" key="4">
    <source>
        <dbReference type="Proteomes" id="UP000613160"/>
    </source>
</evidence>
<sequence>MRSSLVAALGLMLVASGAHASSLRVSPVGLTVNPGAATSSIRVWNNDKSPLGVQVRVFRSRIVDGEEWLEPTTNVVASPPITKLAPGGENLVRIVRIAKTPVEEGERYRLLVDELPDPKRRKAGTINVLVRHSIPVRFESAQ</sequence>
<reference evidence="3" key="1">
    <citation type="journal article" date="2014" name="Int. J. Syst. Evol. Microbiol.">
        <title>Complete genome sequence of Corynebacterium casei LMG S-19264T (=DSM 44701T), isolated from a smear-ripened cheese.</title>
        <authorList>
            <consortium name="US DOE Joint Genome Institute (JGI-PGF)"/>
            <person name="Walter F."/>
            <person name="Albersmeier A."/>
            <person name="Kalinowski J."/>
            <person name="Ruckert C."/>
        </authorList>
    </citation>
    <scope>NUCLEOTIDE SEQUENCE</scope>
    <source>
        <strain evidence="3">CGMCC 1.15493</strain>
    </source>
</reference>
<dbReference type="InterPro" id="IPR050643">
    <property type="entry name" value="Periplasmic_pilus_chap"/>
</dbReference>
<accession>A0A917DDE3</accession>
<dbReference type="Gene3D" id="2.60.40.10">
    <property type="entry name" value="Immunoglobulins"/>
    <property type="match status" value="1"/>
</dbReference>
<dbReference type="PANTHER" id="PTHR30251">
    <property type="entry name" value="PILUS ASSEMBLY CHAPERONE"/>
    <property type="match status" value="1"/>
</dbReference>
<dbReference type="AlphaFoldDB" id="A0A917DDE3"/>
<dbReference type="SUPFAM" id="SSF49354">
    <property type="entry name" value="PapD-like"/>
    <property type="match status" value="1"/>
</dbReference>
<comment type="caution">
    <text evidence="3">The sequence shown here is derived from an EMBL/GenBank/DDBJ whole genome shotgun (WGS) entry which is preliminary data.</text>
</comment>
<proteinExistence type="predicted"/>
<dbReference type="RefSeq" id="WP_188852762.1">
    <property type="nucleotide sequence ID" value="NZ_BMJJ01000008.1"/>
</dbReference>
<organism evidence="3 4">
    <name type="scientific">Aureimonas glaciei</name>
    <dbReference type="NCBI Taxonomy" id="1776957"/>
    <lineage>
        <taxon>Bacteria</taxon>
        <taxon>Pseudomonadati</taxon>
        <taxon>Pseudomonadota</taxon>
        <taxon>Alphaproteobacteria</taxon>
        <taxon>Hyphomicrobiales</taxon>
        <taxon>Aurantimonadaceae</taxon>
        <taxon>Aureimonas</taxon>
    </lineage>
</organism>
<dbReference type="Proteomes" id="UP000613160">
    <property type="component" value="Unassembled WGS sequence"/>
</dbReference>
<reference evidence="3" key="2">
    <citation type="submission" date="2020-09" db="EMBL/GenBank/DDBJ databases">
        <authorList>
            <person name="Sun Q."/>
            <person name="Zhou Y."/>
        </authorList>
    </citation>
    <scope>NUCLEOTIDE SEQUENCE</scope>
    <source>
        <strain evidence="3">CGMCC 1.15493</strain>
    </source>
</reference>
<dbReference type="GO" id="GO:0071555">
    <property type="term" value="P:cell wall organization"/>
    <property type="evidence" value="ECO:0007669"/>
    <property type="project" value="InterPro"/>
</dbReference>
<dbReference type="InterPro" id="IPR016147">
    <property type="entry name" value="Pili_assmbl_chaperone_N"/>
</dbReference>
<dbReference type="PANTHER" id="PTHR30251:SF4">
    <property type="entry name" value="SLR1668 PROTEIN"/>
    <property type="match status" value="1"/>
</dbReference>
<keyword evidence="4" id="KW-1185">Reference proteome</keyword>
<protein>
    <recommendedName>
        <fullName evidence="2">Pili assembly chaperone N-terminal domain-containing protein</fullName>
    </recommendedName>
</protein>
<feature type="chain" id="PRO_5036815888" description="Pili assembly chaperone N-terminal domain-containing protein" evidence="1">
    <location>
        <begin position="21"/>
        <end position="142"/>
    </location>
</feature>
<evidence type="ECO:0000313" key="3">
    <source>
        <dbReference type="EMBL" id="GGD27606.1"/>
    </source>
</evidence>
<dbReference type="GO" id="GO:0030288">
    <property type="term" value="C:outer membrane-bounded periplasmic space"/>
    <property type="evidence" value="ECO:0007669"/>
    <property type="project" value="InterPro"/>
</dbReference>
<gene>
    <name evidence="3" type="ORF">GCM10011335_33390</name>
</gene>
<feature type="domain" description="Pili assembly chaperone N-terminal" evidence="2">
    <location>
        <begin position="24"/>
        <end position="136"/>
    </location>
</feature>
<feature type="signal peptide" evidence="1">
    <location>
        <begin position="1"/>
        <end position="20"/>
    </location>
</feature>